<keyword evidence="11" id="KW-0969">Cilium</keyword>
<evidence type="ECO:0000313" key="11">
    <source>
        <dbReference type="EMBL" id="MBC2396674.1"/>
    </source>
</evidence>
<keyword evidence="12" id="KW-1185">Reference proteome</keyword>
<evidence type="ECO:0000256" key="6">
    <source>
        <dbReference type="ARBA" id="ARBA00022692"/>
    </source>
</evidence>
<comment type="similarity">
    <text evidence="3 10">Belongs to the FliL family.</text>
</comment>
<dbReference type="GO" id="GO:0071978">
    <property type="term" value="P:bacterial-type flagellum-dependent swarming motility"/>
    <property type="evidence" value="ECO:0007669"/>
    <property type="project" value="TreeGrafter"/>
</dbReference>
<dbReference type="Proteomes" id="UP000563151">
    <property type="component" value="Unassembled WGS sequence"/>
</dbReference>
<evidence type="ECO:0000256" key="10">
    <source>
        <dbReference type="RuleBase" id="RU364125"/>
    </source>
</evidence>
<accession>A0A923E920</accession>
<evidence type="ECO:0000256" key="3">
    <source>
        <dbReference type="ARBA" id="ARBA00008281"/>
    </source>
</evidence>
<organism evidence="11 12">
    <name type="scientific">Clostridium tetanomorphum</name>
    <dbReference type="NCBI Taxonomy" id="1553"/>
    <lineage>
        <taxon>Bacteria</taxon>
        <taxon>Bacillati</taxon>
        <taxon>Bacillota</taxon>
        <taxon>Clostridia</taxon>
        <taxon>Eubacteriales</taxon>
        <taxon>Clostridiaceae</taxon>
        <taxon>Clostridium</taxon>
    </lineage>
</organism>
<evidence type="ECO:0000256" key="8">
    <source>
        <dbReference type="ARBA" id="ARBA00022989"/>
    </source>
</evidence>
<dbReference type="GO" id="GO:0005886">
    <property type="term" value="C:plasma membrane"/>
    <property type="evidence" value="ECO:0007669"/>
    <property type="project" value="UniProtKB-SubCell"/>
</dbReference>
<evidence type="ECO:0000256" key="2">
    <source>
        <dbReference type="ARBA" id="ARBA00004162"/>
    </source>
</evidence>
<dbReference type="Pfam" id="PF03748">
    <property type="entry name" value="FliL"/>
    <property type="match status" value="1"/>
</dbReference>
<gene>
    <name evidence="11" type="ORF">HGG79_02615</name>
</gene>
<keyword evidence="9 10" id="KW-0472">Membrane</keyword>
<keyword evidence="8 10" id="KW-1133">Transmembrane helix</keyword>
<evidence type="ECO:0000256" key="9">
    <source>
        <dbReference type="ARBA" id="ARBA00023136"/>
    </source>
</evidence>
<keyword evidence="5 10" id="KW-0145">Chemotaxis</keyword>
<evidence type="ECO:0000256" key="5">
    <source>
        <dbReference type="ARBA" id="ARBA00022500"/>
    </source>
</evidence>
<proteinExistence type="inferred from homology"/>
<dbReference type="PANTHER" id="PTHR35091:SF2">
    <property type="entry name" value="FLAGELLAR PROTEIN FLIL"/>
    <property type="match status" value="1"/>
</dbReference>
<comment type="caution">
    <text evidence="11">The sequence shown here is derived from an EMBL/GenBank/DDBJ whole genome shotgun (WGS) entry which is preliminary data.</text>
</comment>
<comment type="subcellular location">
    <subcellularLocation>
        <location evidence="2">Cell membrane</location>
        <topology evidence="2">Single-pass membrane protein</topology>
    </subcellularLocation>
</comment>
<comment type="function">
    <text evidence="1 10">Controls the rotational direction of flagella during chemotaxis.</text>
</comment>
<reference evidence="11 12" key="1">
    <citation type="submission" date="2020-04" db="EMBL/GenBank/DDBJ databases">
        <title>Genomic insights into acetone-butanol-ethanol (ABE) fermentation by sequencing solventogenic clostridia strains.</title>
        <authorList>
            <person name="Brown S."/>
        </authorList>
    </citation>
    <scope>NUCLEOTIDE SEQUENCE [LARGE SCALE GENOMIC DNA]</scope>
    <source>
        <strain evidence="11 12">DJ011</strain>
    </source>
</reference>
<dbReference type="AlphaFoldDB" id="A0A923E920"/>
<keyword evidence="7 10" id="KW-0283">Flagellar rotation</keyword>
<evidence type="ECO:0000256" key="1">
    <source>
        <dbReference type="ARBA" id="ARBA00002254"/>
    </source>
</evidence>
<dbReference type="InterPro" id="IPR005503">
    <property type="entry name" value="FliL"/>
</dbReference>
<sequence length="172" mass="19385">MSENNVENKKGGKLKLIIIILLIVVIIGGGAFAAYMLLFNNKKNQIPANSATSINNQQMNNANLNNNGFRPAVSDLTFDMGEFLVNLSDEEEKRFLKTKVVLGYENKKLTAELEKKKPILIDAINTVLRSKKSKDFTQKGTDNVKLEILNKINQMFENGRCDNVYFTELLVQ</sequence>
<dbReference type="PANTHER" id="PTHR35091">
    <property type="entry name" value="FLAGELLAR PROTEIN FLIL"/>
    <property type="match status" value="1"/>
</dbReference>
<keyword evidence="4 10" id="KW-1003">Cell membrane</keyword>
<keyword evidence="11" id="KW-0282">Flagellum</keyword>
<protein>
    <recommendedName>
        <fullName evidence="10">Flagellar protein FliL</fullName>
    </recommendedName>
</protein>
<keyword evidence="11" id="KW-0966">Cell projection</keyword>
<dbReference type="GO" id="GO:0006935">
    <property type="term" value="P:chemotaxis"/>
    <property type="evidence" value="ECO:0007669"/>
    <property type="project" value="UniProtKB-KW"/>
</dbReference>
<dbReference type="RefSeq" id="WP_035152067.1">
    <property type="nucleotide sequence ID" value="NZ_JAAZWO010000002.1"/>
</dbReference>
<name>A0A923E920_CLOTT</name>
<evidence type="ECO:0000256" key="4">
    <source>
        <dbReference type="ARBA" id="ARBA00022475"/>
    </source>
</evidence>
<keyword evidence="6 10" id="KW-0812">Transmembrane</keyword>
<dbReference type="GO" id="GO:0009425">
    <property type="term" value="C:bacterial-type flagellum basal body"/>
    <property type="evidence" value="ECO:0007669"/>
    <property type="project" value="InterPro"/>
</dbReference>
<evidence type="ECO:0000313" key="12">
    <source>
        <dbReference type="Proteomes" id="UP000563151"/>
    </source>
</evidence>
<feature type="transmembrane region" description="Helical" evidence="10">
    <location>
        <begin position="16"/>
        <end position="38"/>
    </location>
</feature>
<evidence type="ECO:0000256" key="7">
    <source>
        <dbReference type="ARBA" id="ARBA00022779"/>
    </source>
</evidence>
<dbReference type="EMBL" id="JAAZWO010000002">
    <property type="protein sequence ID" value="MBC2396674.1"/>
    <property type="molecule type" value="Genomic_DNA"/>
</dbReference>